<keyword evidence="2" id="KW-0472">Membrane</keyword>
<sequence>MPVKVPPVAVIPRGYLQMGSADECRRSSALFFLCFFLSLFFPAPSNSAPINRGIHLPFAVQPLPPFGQRIKTFSSPPGGEAIHPPHCSKAIVTVAQSSRLTKRGAASPPSHPNSSQNGASRAAQLSMNIGVGQSVCFKMQNDESEGSPEKSQSDENSGEGKEMFTESSFIVALTGRKTEKEKAQNKRKFQRNETPEGSKVLHSITVVDLEQYHAITERYRFSIPELETRCICECESSSANCAADRYKYGRCENSEDDELEVDGSSTEEKHGGGGGGGRGGRSFYDPLQRNSVRRPYSPSTVCHRTFFANQPTGRHCSGKDASASTARLCCQLRFRPFQSRHFTALRLESAVTSALVQYSQWTWRDNGQTEENRTENGRQNWMELERRKVRIQLDGTMHSTVLDEESGLKLSMLGLSSANSVGAQLEPGVYFVENHSDGSLGEIVGQIAVNRITEHDFHKLGWFRLDEREQPFVQSGEVFLDKIHHARVDDCAEQRFRSVLDASYYVNGDNNETSQFRLPDPLSSVHKWIRSARVLDVYQRIALVRAREGVSLEVTLATKPGGDDNDGHPPRQNAIAFVHNSSRLDDFVAIMFIDRFSNSLLNITLFNASGVLNGFVRRLSDPEESEIDGFSINVPADGDNSSDQPKNILIRIKPYPLGSIHIVCLRPDDAEVSLELCRPVQTVYHELEVNTVKNEWSDAIGNCPKCNQISAEGFAKYLNPANWVRGINSVSDALMLASDIFGYFVALLVLYFVVVKIGIPLLACCCMSSPCRFGCPSVPSLESAMANGQSNHRSSRVIVP</sequence>
<dbReference type="Gene3D" id="2.60.40.3980">
    <property type="entry name" value="Cell-cell fusogen EFF/AFF, domain 3"/>
    <property type="match status" value="1"/>
</dbReference>
<name>A0A914HYK7_GLORO</name>
<dbReference type="AlphaFoldDB" id="A0A914HYK7"/>
<dbReference type="PANTHER" id="PTHR37415:SF2">
    <property type="entry name" value="EFF-1A-RELATED"/>
    <property type="match status" value="1"/>
</dbReference>
<dbReference type="InterPro" id="IPR043076">
    <property type="entry name" value="Fusogen_EFF/AFF_dom3"/>
</dbReference>
<proteinExistence type="predicted"/>
<dbReference type="GO" id="GO:0000768">
    <property type="term" value="P:syncytium formation by plasma membrane fusion"/>
    <property type="evidence" value="ECO:0007669"/>
    <property type="project" value="TreeGrafter"/>
</dbReference>
<keyword evidence="2" id="KW-0812">Transmembrane</keyword>
<organism evidence="3 4">
    <name type="scientific">Globodera rostochiensis</name>
    <name type="common">Golden nematode worm</name>
    <name type="synonym">Heterodera rostochiensis</name>
    <dbReference type="NCBI Taxonomy" id="31243"/>
    <lineage>
        <taxon>Eukaryota</taxon>
        <taxon>Metazoa</taxon>
        <taxon>Ecdysozoa</taxon>
        <taxon>Nematoda</taxon>
        <taxon>Chromadorea</taxon>
        <taxon>Rhabditida</taxon>
        <taxon>Tylenchina</taxon>
        <taxon>Tylenchomorpha</taxon>
        <taxon>Tylenchoidea</taxon>
        <taxon>Heteroderidae</taxon>
        <taxon>Heteroderinae</taxon>
        <taxon>Globodera</taxon>
    </lineage>
</organism>
<evidence type="ECO:0000256" key="2">
    <source>
        <dbReference type="SAM" id="Phobius"/>
    </source>
</evidence>
<feature type="compositionally biased region" description="Basic and acidic residues" evidence="1">
    <location>
        <begin position="147"/>
        <end position="164"/>
    </location>
</feature>
<dbReference type="Proteomes" id="UP000887572">
    <property type="component" value="Unplaced"/>
</dbReference>
<feature type="compositionally biased region" description="Polar residues" evidence="1">
    <location>
        <begin position="112"/>
        <end position="122"/>
    </location>
</feature>
<keyword evidence="2" id="KW-1133">Transmembrane helix</keyword>
<keyword evidence="3" id="KW-1185">Reference proteome</keyword>
<evidence type="ECO:0000313" key="4">
    <source>
        <dbReference type="WBParaSite" id="Gr19_v10_g4986.t1"/>
    </source>
</evidence>
<evidence type="ECO:0000313" key="3">
    <source>
        <dbReference type="Proteomes" id="UP000887572"/>
    </source>
</evidence>
<feature type="region of interest" description="Disordered" evidence="1">
    <location>
        <begin position="140"/>
        <end position="196"/>
    </location>
</feature>
<accession>A0A914HYK7</accession>
<dbReference type="Gene3D" id="2.60.98.60">
    <property type="entry name" value="Cell-cell fusogen EFF/AFF, domain 1"/>
    <property type="match status" value="3"/>
</dbReference>
<feature type="region of interest" description="Disordered" evidence="1">
    <location>
        <begin position="98"/>
        <end position="122"/>
    </location>
</feature>
<feature type="transmembrane region" description="Helical" evidence="2">
    <location>
        <begin position="740"/>
        <end position="763"/>
    </location>
</feature>
<dbReference type="PANTHER" id="PTHR37415">
    <property type="entry name" value="EFF-1A"/>
    <property type="match status" value="1"/>
</dbReference>
<feature type="region of interest" description="Disordered" evidence="1">
    <location>
        <begin position="257"/>
        <end position="290"/>
    </location>
</feature>
<dbReference type="WBParaSite" id="Gr19_v10_g4986.t1">
    <property type="protein sequence ID" value="Gr19_v10_g4986.t1"/>
    <property type="gene ID" value="Gr19_v10_g4986"/>
</dbReference>
<protein>
    <submittedName>
        <fullName evidence="4">Uncharacterized protein</fullName>
    </submittedName>
</protein>
<dbReference type="InterPro" id="IPR029213">
    <property type="entry name" value="Fusogen_EFF/AFF"/>
</dbReference>
<dbReference type="Pfam" id="PF14884">
    <property type="entry name" value="EFF-AFF"/>
    <property type="match status" value="2"/>
</dbReference>
<evidence type="ECO:0000256" key="1">
    <source>
        <dbReference type="SAM" id="MobiDB-lite"/>
    </source>
</evidence>
<dbReference type="GO" id="GO:0044291">
    <property type="term" value="C:cell-cell contact zone"/>
    <property type="evidence" value="ECO:0007669"/>
    <property type="project" value="TreeGrafter"/>
</dbReference>
<feature type="compositionally biased region" description="Basic and acidic residues" evidence="1">
    <location>
        <begin position="176"/>
        <end position="196"/>
    </location>
</feature>
<reference evidence="4" key="1">
    <citation type="submission" date="2022-11" db="UniProtKB">
        <authorList>
            <consortium name="WormBaseParasite"/>
        </authorList>
    </citation>
    <scope>IDENTIFICATION</scope>
</reference>